<name>A0ACA9LA03_9GLOM</name>
<gene>
    <name evidence="1" type="ORF">RPERSI_LOCUS2607</name>
</gene>
<keyword evidence="2" id="KW-1185">Reference proteome</keyword>
<comment type="caution">
    <text evidence="1">The sequence shown here is derived from an EMBL/GenBank/DDBJ whole genome shotgun (WGS) entry which is preliminary data.</text>
</comment>
<dbReference type="Proteomes" id="UP000789920">
    <property type="component" value="Unassembled WGS sequence"/>
</dbReference>
<evidence type="ECO:0000313" key="2">
    <source>
        <dbReference type="Proteomes" id="UP000789920"/>
    </source>
</evidence>
<proteinExistence type="predicted"/>
<organism evidence="1 2">
    <name type="scientific">Racocetra persica</name>
    <dbReference type="NCBI Taxonomy" id="160502"/>
    <lineage>
        <taxon>Eukaryota</taxon>
        <taxon>Fungi</taxon>
        <taxon>Fungi incertae sedis</taxon>
        <taxon>Mucoromycota</taxon>
        <taxon>Glomeromycotina</taxon>
        <taxon>Glomeromycetes</taxon>
        <taxon>Diversisporales</taxon>
        <taxon>Gigasporaceae</taxon>
        <taxon>Racocetra</taxon>
    </lineage>
</organism>
<protein>
    <submittedName>
        <fullName evidence="1">950_t:CDS:1</fullName>
    </submittedName>
</protein>
<sequence>MRQPHLLPAAQLWALDVKSWIQRSWNKQLQSNINNMLAKLMKLDNSHSTIPHASTSTSHAALSQHPHHPKYTTQPYTMEQTNQESRTTGNYPPTPTLNNLIMAISRKNNLKKYNPPDSGLAEKKYYNLVSNKADIQALTLPLDQQAALILGLDRKMNKIYKPAVKQYEALAINNHWTNFQGNIWPIAKEHLMKFITHMHDKVAPLTLLSYLSALKHHHKMNHLNWNEIRNDPLVNQLLKTINQNHVHKPVKQKSHITRHHLRTLKANLNFNNPDDKLFWAIALSAFYSLAHLRELLPTTRQDIDKVSSLCALTFEKVGHHTYATIQLARTKVHKSATRTSLTINLTYDDLCLIDALKTYIVQRTNPTTQTIVTIRELGAQLSSSCTESSSYKSRKSADGVQMLSTDTFEPTRPQ</sequence>
<dbReference type="EMBL" id="CAJVQC010002912">
    <property type="protein sequence ID" value="CAG8518921.1"/>
    <property type="molecule type" value="Genomic_DNA"/>
</dbReference>
<evidence type="ECO:0000313" key="1">
    <source>
        <dbReference type="EMBL" id="CAG8518921.1"/>
    </source>
</evidence>
<reference evidence="1" key="1">
    <citation type="submission" date="2021-06" db="EMBL/GenBank/DDBJ databases">
        <authorList>
            <person name="Kallberg Y."/>
            <person name="Tangrot J."/>
            <person name="Rosling A."/>
        </authorList>
    </citation>
    <scope>NUCLEOTIDE SEQUENCE</scope>
    <source>
        <strain evidence="1">MA461A</strain>
    </source>
</reference>
<accession>A0ACA9LA03</accession>